<keyword evidence="10" id="KW-1185">Reference proteome</keyword>
<keyword evidence="3 7" id="KW-0812">Transmembrane</keyword>
<feature type="transmembrane region" description="Helical" evidence="7">
    <location>
        <begin position="167"/>
        <end position="186"/>
    </location>
</feature>
<feature type="transmembrane region" description="Helical" evidence="7">
    <location>
        <begin position="76"/>
        <end position="94"/>
    </location>
</feature>
<evidence type="ECO:0000256" key="6">
    <source>
        <dbReference type="ARBA" id="ARBA00023136"/>
    </source>
</evidence>
<keyword evidence="2" id="KW-0813">Transport</keyword>
<reference evidence="9 10" key="1">
    <citation type="submission" date="2023-05" db="EMBL/GenBank/DDBJ databases">
        <title>YMD87, complete Genome.</title>
        <authorList>
            <person name="Zhang J."/>
            <person name="Xu X."/>
        </authorList>
    </citation>
    <scope>NUCLEOTIDE SEQUENCE [LARGE SCALE GENOMIC DNA]</scope>
    <source>
        <strain evidence="9 10">YMD87</strain>
    </source>
</reference>
<keyword evidence="6 7" id="KW-0472">Membrane</keyword>
<proteinExistence type="predicted"/>
<evidence type="ECO:0000313" key="10">
    <source>
        <dbReference type="Proteomes" id="UP001241605"/>
    </source>
</evidence>
<evidence type="ECO:0000256" key="3">
    <source>
        <dbReference type="ARBA" id="ARBA00022692"/>
    </source>
</evidence>
<protein>
    <submittedName>
        <fullName evidence="9">Ferric reductase-like transmembrane domain-containing protein</fullName>
    </submittedName>
</protein>
<sequence length="199" mass="23212">MSRFTPYWLWALLALPPAAWSYQALTSDNARIIHMLVHPTGEWAARLLIITMIATPLTMLLKGWRGPQWLKKNRRYLGVASFGYGALHTLFYVLDKGSLDQVVSEIDRFYIWTGWIAFAIFIPLAVTSMDYFVRVMGPRWKTLQRWTYGAAVLTLLHWASLHNWEHPLGAIVQFSPLIALEAYRIWYWTNKRRMRRAAA</sequence>
<feature type="transmembrane region" description="Helical" evidence="7">
    <location>
        <begin position="45"/>
        <end position="64"/>
    </location>
</feature>
<evidence type="ECO:0000256" key="4">
    <source>
        <dbReference type="ARBA" id="ARBA00022989"/>
    </source>
</evidence>
<evidence type="ECO:0000259" key="8">
    <source>
        <dbReference type="Pfam" id="PF01794"/>
    </source>
</evidence>
<dbReference type="Proteomes" id="UP001241605">
    <property type="component" value="Chromosome"/>
</dbReference>
<gene>
    <name evidence="9" type="ORF">QF118_04230</name>
</gene>
<dbReference type="PANTHER" id="PTHR36964">
    <property type="entry name" value="PROTEIN-METHIONINE-SULFOXIDE REDUCTASE HEME-BINDING SUBUNIT MSRQ"/>
    <property type="match status" value="1"/>
</dbReference>
<dbReference type="RefSeq" id="WP_282301402.1">
    <property type="nucleotide sequence ID" value="NZ_CP124616.1"/>
</dbReference>
<dbReference type="InterPro" id="IPR013130">
    <property type="entry name" value="Fe3_Rdtase_TM_dom"/>
</dbReference>
<evidence type="ECO:0000256" key="2">
    <source>
        <dbReference type="ARBA" id="ARBA00022448"/>
    </source>
</evidence>
<feature type="transmembrane region" description="Helical" evidence="7">
    <location>
        <begin position="109"/>
        <end position="133"/>
    </location>
</feature>
<keyword evidence="5" id="KW-0408">Iron</keyword>
<feature type="domain" description="Ferric oxidoreductase" evidence="8">
    <location>
        <begin position="40"/>
        <end position="154"/>
    </location>
</feature>
<keyword evidence="4 7" id="KW-1133">Transmembrane helix</keyword>
<name>A0ABY8QJF0_9RHOB</name>
<dbReference type="InterPro" id="IPR022837">
    <property type="entry name" value="MsrQ-like"/>
</dbReference>
<accession>A0ABY8QJF0</accession>
<dbReference type="EMBL" id="CP124616">
    <property type="protein sequence ID" value="WGW04766.1"/>
    <property type="molecule type" value="Genomic_DNA"/>
</dbReference>
<evidence type="ECO:0000256" key="1">
    <source>
        <dbReference type="ARBA" id="ARBA00004141"/>
    </source>
</evidence>
<dbReference type="PANTHER" id="PTHR36964:SF1">
    <property type="entry name" value="PROTEIN-METHIONINE-SULFOXIDE REDUCTASE HEME-BINDING SUBUNIT MSRQ"/>
    <property type="match status" value="1"/>
</dbReference>
<feature type="transmembrane region" description="Helical" evidence="7">
    <location>
        <begin position="145"/>
        <end position="161"/>
    </location>
</feature>
<organism evidence="9 10">
    <name type="scientific">Tropicibacter oceani</name>
    <dbReference type="NCBI Taxonomy" id="3058420"/>
    <lineage>
        <taxon>Bacteria</taxon>
        <taxon>Pseudomonadati</taxon>
        <taxon>Pseudomonadota</taxon>
        <taxon>Alphaproteobacteria</taxon>
        <taxon>Rhodobacterales</taxon>
        <taxon>Roseobacteraceae</taxon>
        <taxon>Tropicibacter</taxon>
    </lineage>
</organism>
<evidence type="ECO:0000256" key="5">
    <source>
        <dbReference type="ARBA" id="ARBA00023004"/>
    </source>
</evidence>
<comment type="subcellular location">
    <subcellularLocation>
        <location evidence="1">Membrane</location>
        <topology evidence="1">Multi-pass membrane protein</topology>
    </subcellularLocation>
</comment>
<dbReference type="Pfam" id="PF01794">
    <property type="entry name" value="Ferric_reduct"/>
    <property type="match status" value="1"/>
</dbReference>
<evidence type="ECO:0000256" key="7">
    <source>
        <dbReference type="SAM" id="Phobius"/>
    </source>
</evidence>
<evidence type="ECO:0000313" key="9">
    <source>
        <dbReference type="EMBL" id="WGW04766.1"/>
    </source>
</evidence>